<dbReference type="CDD" id="cd13127">
    <property type="entry name" value="MATE_tuaB_like"/>
    <property type="match status" value="1"/>
</dbReference>
<feature type="transmembrane region" description="Helical" evidence="7">
    <location>
        <begin position="388"/>
        <end position="406"/>
    </location>
</feature>
<keyword evidence="6 7" id="KW-0472">Membrane</keyword>
<evidence type="ECO:0000256" key="5">
    <source>
        <dbReference type="ARBA" id="ARBA00022989"/>
    </source>
</evidence>
<dbReference type="PANTHER" id="PTHR30250:SF10">
    <property type="entry name" value="LIPOPOLYSACCHARIDE BIOSYNTHESIS PROTEIN WZXC"/>
    <property type="match status" value="1"/>
</dbReference>
<evidence type="ECO:0000256" key="7">
    <source>
        <dbReference type="SAM" id="Phobius"/>
    </source>
</evidence>
<feature type="transmembrane region" description="Helical" evidence="7">
    <location>
        <begin position="155"/>
        <end position="174"/>
    </location>
</feature>
<feature type="transmembrane region" description="Helical" evidence="7">
    <location>
        <begin position="50"/>
        <end position="69"/>
    </location>
</feature>
<evidence type="ECO:0000256" key="2">
    <source>
        <dbReference type="ARBA" id="ARBA00007430"/>
    </source>
</evidence>
<gene>
    <name evidence="8" type="ORF">GCM10007320_60040</name>
</gene>
<dbReference type="EMBL" id="BMYK01000036">
    <property type="protein sequence ID" value="GHD01601.1"/>
    <property type="molecule type" value="Genomic_DNA"/>
</dbReference>
<reference evidence="9" key="1">
    <citation type="journal article" date="2019" name="Int. J. Syst. Evol. Microbiol.">
        <title>The Global Catalogue of Microorganisms (GCM) 10K type strain sequencing project: providing services to taxonomists for standard genome sequencing and annotation.</title>
        <authorList>
            <consortium name="The Broad Institute Genomics Platform"/>
            <consortium name="The Broad Institute Genome Sequencing Center for Infectious Disease"/>
            <person name="Wu L."/>
            <person name="Ma J."/>
        </authorList>
    </citation>
    <scope>NUCLEOTIDE SEQUENCE [LARGE SCALE GENOMIC DNA]</scope>
    <source>
        <strain evidence="9">KCTC 23314</strain>
    </source>
</reference>
<evidence type="ECO:0000256" key="6">
    <source>
        <dbReference type="ARBA" id="ARBA00023136"/>
    </source>
</evidence>
<proteinExistence type="inferred from homology"/>
<feature type="transmembrane region" description="Helical" evidence="7">
    <location>
        <begin position="293"/>
        <end position="314"/>
    </location>
</feature>
<feature type="transmembrane region" description="Helical" evidence="7">
    <location>
        <begin position="451"/>
        <end position="474"/>
    </location>
</feature>
<dbReference type="PANTHER" id="PTHR30250">
    <property type="entry name" value="PST FAMILY PREDICTED COLANIC ACID TRANSPORTER"/>
    <property type="match status" value="1"/>
</dbReference>
<sequence length="494" mass="52907">MKAAPSAEMGDITKRSIRGGLVTVGARMVIVFINLASTVVLARLLTPDDFGVLAMVLSVTAFVGVFRDFGLSTASVQRGAQLGPVEASNLFWLNVLVGLALTAIVAAAAPAVGWLFAAPQAVPVTLALSLSFALAGLGNQHAATLQRLMLFHRRALADIVGAALTLAVTVVLAFRGGAYWSLVWGALAGTAATSLLTVALSPLRVQRPRRDPHTRDLLRFGGHVTAFELVNYFHRNLDNVLIGRFWGAEALGLYSRAYQLLMFPITNLRAPINAVAFSAMVHLKDRPQDFRAYYCKVSFLLAMVSMPLVAFLAVAAEEVIALLLGSRWMEVVPIFQVLAATAFIQPVASLRGLVALSAGRSGDYLKLGFINAVAVCTAFAVGLPWGPLGVATGYGIAVYALLWPTLRLTFRGTGICMQDFGRSVAQSAAASVGAGGAVLLASGLLHPFQHLAVVVLGFKLLVFFLTWLLFNLLWPQGFFRLRSGFAALRQMRRR</sequence>
<comment type="similarity">
    <text evidence="2">Belongs to the polysaccharide synthase family.</text>
</comment>
<dbReference type="Proteomes" id="UP000626210">
    <property type="component" value="Unassembled WGS sequence"/>
</dbReference>
<name>A0ABQ3GDX3_9BURK</name>
<feature type="transmembrane region" description="Helical" evidence="7">
    <location>
        <begin position="122"/>
        <end position="143"/>
    </location>
</feature>
<feature type="transmembrane region" description="Helical" evidence="7">
    <location>
        <begin position="90"/>
        <end position="116"/>
    </location>
</feature>
<protein>
    <submittedName>
        <fullName evidence="8">Lipopolysaccharide biosynthesis protein</fullName>
    </submittedName>
</protein>
<evidence type="ECO:0000313" key="8">
    <source>
        <dbReference type="EMBL" id="GHD01601.1"/>
    </source>
</evidence>
<evidence type="ECO:0000256" key="4">
    <source>
        <dbReference type="ARBA" id="ARBA00022692"/>
    </source>
</evidence>
<dbReference type="Pfam" id="PF13440">
    <property type="entry name" value="Polysacc_synt_3"/>
    <property type="match status" value="1"/>
</dbReference>
<organism evidence="8 9">
    <name type="scientific">Pseudorhodoferax aquiterrae</name>
    <dbReference type="NCBI Taxonomy" id="747304"/>
    <lineage>
        <taxon>Bacteria</taxon>
        <taxon>Pseudomonadati</taxon>
        <taxon>Pseudomonadota</taxon>
        <taxon>Betaproteobacteria</taxon>
        <taxon>Burkholderiales</taxon>
        <taxon>Comamonadaceae</taxon>
    </lineage>
</organism>
<comment type="subcellular location">
    <subcellularLocation>
        <location evidence="1">Cell membrane</location>
        <topology evidence="1">Multi-pass membrane protein</topology>
    </subcellularLocation>
</comment>
<evidence type="ECO:0000256" key="1">
    <source>
        <dbReference type="ARBA" id="ARBA00004651"/>
    </source>
</evidence>
<evidence type="ECO:0000313" key="9">
    <source>
        <dbReference type="Proteomes" id="UP000626210"/>
    </source>
</evidence>
<feature type="transmembrane region" description="Helical" evidence="7">
    <location>
        <begin position="427"/>
        <end position="445"/>
    </location>
</feature>
<keyword evidence="4 7" id="KW-0812">Transmembrane</keyword>
<feature type="transmembrane region" description="Helical" evidence="7">
    <location>
        <begin position="21"/>
        <end position="44"/>
    </location>
</feature>
<evidence type="ECO:0000256" key="3">
    <source>
        <dbReference type="ARBA" id="ARBA00022475"/>
    </source>
</evidence>
<feature type="transmembrane region" description="Helical" evidence="7">
    <location>
        <begin position="334"/>
        <end position="357"/>
    </location>
</feature>
<accession>A0ABQ3GDX3</accession>
<feature type="transmembrane region" description="Helical" evidence="7">
    <location>
        <begin position="364"/>
        <end position="382"/>
    </location>
</feature>
<keyword evidence="3" id="KW-1003">Cell membrane</keyword>
<keyword evidence="5 7" id="KW-1133">Transmembrane helix</keyword>
<dbReference type="InterPro" id="IPR050833">
    <property type="entry name" value="Poly_Biosynth_Transport"/>
</dbReference>
<keyword evidence="9" id="KW-1185">Reference proteome</keyword>
<comment type="caution">
    <text evidence="8">The sequence shown here is derived from an EMBL/GenBank/DDBJ whole genome shotgun (WGS) entry which is preliminary data.</text>
</comment>
<feature type="transmembrane region" description="Helical" evidence="7">
    <location>
        <begin position="180"/>
        <end position="200"/>
    </location>
</feature>